<dbReference type="Proteomes" id="UP000245627">
    <property type="component" value="Unassembled WGS sequence"/>
</dbReference>
<accession>A0A2T8HNY1</accession>
<evidence type="ECO:0000313" key="2">
    <source>
        <dbReference type="Proteomes" id="UP000245627"/>
    </source>
</evidence>
<dbReference type="AlphaFoldDB" id="A0A2T8HNY1"/>
<proteinExistence type="predicted"/>
<sequence length="202" mass="22036">MKKLFTIFMVSLLFFGCSKDDSTPMADGNFDELFGGRPYKGTARGVRSQHGEADYTWNGEGRIAVIEASNDSVSVVFMADFDDQGEINLKFRGKIHGSDLRLEAADSENYFVISQEKIDGKIENAAQSMSIDGVFQRGKADLIMSVYFKETDSAFPAGSTLNLQLNTSREIPAGNDDDSGCGVRVVPIWGPNGMTMGMVPDC</sequence>
<evidence type="ECO:0000313" key="1">
    <source>
        <dbReference type="EMBL" id="PVH27125.1"/>
    </source>
</evidence>
<name>A0A2T8HNY1_9SPHI</name>
<keyword evidence="2" id="KW-1185">Reference proteome</keyword>
<dbReference type="RefSeq" id="WP_116774979.1">
    <property type="nucleotide sequence ID" value="NZ_QDKG01000001.1"/>
</dbReference>
<reference evidence="1 2" key="1">
    <citation type="submission" date="2018-04" db="EMBL/GenBank/DDBJ databases">
        <title>Sphingobacterium cortibacter sp. nov.</title>
        <authorList>
            <person name="Li Y."/>
        </authorList>
    </citation>
    <scope>NUCLEOTIDE SEQUENCE [LARGE SCALE GENOMIC DNA]</scope>
    <source>
        <strain evidence="1 2">2c-3</strain>
    </source>
</reference>
<dbReference type="EMBL" id="QDKG01000001">
    <property type="protein sequence ID" value="PVH27125.1"/>
    <property type="molecule type" value="Genomic_DNA"/>
</dbReference>
<dbReference type="PROSITE" id="PS51257">
    <property type="entry name" value="PROKAR_LIPOPROTEIN"/>
    <property type="match status" value="1"/>
</dbReference>
<gene>
    <name evidence="1" type="ORF">DC487_05895</name>
</gene>
<dbReference type="OrthoDB" id="704931at2"/>
<protein>
    <submittedName>
        <fullName evidence="1">Uncharacterized protein</fullName>
    </submittedName>
</protein>
<comment type="caution">
    <text evidence="1">The sequence shown here is derived from an EMBL/GenBank/DDBJ whole genome shotgun (WGS) entry which is preliminary data.</text>
</comment>
<organism evidence="1 2">
    <name type="scientific">Sphingobacterium corticibacter</name>
    <dbReference type="NCBI Taxonomy" id="2171749"/>
    <lineage>
        <taxon>Bacteria</taxon>
        <taxon>Pseudomonadati</taxon>
        <taxon>Bacteroidota</taxon>
        <taxon>Sphingobacteriia</taxon>
        <taxon>Sphingobacteriales</taxon>
        <taxon>Sphingobacteriaceae</taxon>
        <taxon>Sphingobacterium</taxon>
    </lineage>
</organism>